<protein>
    <submittedName>
        <fullName evidence="9">Type IV pilus assembly protein PilA</fullName>
    </submittedName>
</protein>
<name>A0A7X0JUG1_9GAMM</name>
<accession>A0A7X0JUG1</accession>
<dbReference type="GO" id="GO:0016020">
    <property type="term" value="C:membrane"/>
    <property type="evidence" value="ECO:0007669"/>
    <property type="project" value="UniProtKB-SubCell"/>
</dbReference>
<dbReference type="EMBL" id="JACHHT010000002">
    <property type="protein sequence ID" value="MBB6521918.1"/>
    <property type="molecule type" value="Genomic_DNA"/>
</dbReference>
<dbReference type="InParanoid" id="A0A7X0JUG1"/>
<comment type="similarity">
    <text evidence="2 7">Belongs to the N-Me-Phe pilin family.</text>
</comment>
<dbReference type="PROSITE" id="PS00409">
    <property type="entry name" value="PROKAR_NTER_METHYL"/>
    <property type="match status" value="1"/>
</dbReference>
<dbReference type="Gene3D" id="3.30.700.10">
    <property type="entry name" value="Glycoprotein, Type 4 Pilin"/>
    <property type="match status" value="1"/>
</dbReference>
<dbReference type="Proteomes" id="UP000528457">
    <property type="component" value="Unassembled WGS sequence"/>
</dbReference>
<comment type="subcellular location">
    <subcellularLocation>
        <location evidence="1">Membrane</location>
        <topology evidence="1">Single-pass membrane protein</topology>
    </subcellularLocation>
</comment>
<keyword evidence="3" id="KW-0488">Methylation</keyword>
<dbReference type="Pfam" id="PF07963">
    <property type="entry name" value="N_methyl"/>
    <property type="match status" value="1"/>
</dbReference>
<dbReference type="PANTHER" id="PTHR30093">
    <property type="entry name" value="GENERAL SECRETION PATHWAY PROTEIN G"/>
    <property type="match status" value="1"/>
</dbReference>
<dbReference type="InterPro" id="IPR001082">
    <property type="entry name" value="Pilin"/>
</dbReference>
<evidence type="ECO:0000256" key="6">
    <source>
        <dbReference type="ARBA" id="ARBA00023136"/>
    </source>
</evidence>
<dbReference type="InterPro" id="IPR045584">
    <property type="entry name" value="Pilin-like"/>
</dbReference>
<dbReference type="GO" id="GO:0015627">
    <property type="term" value="C:type II protein secretion system complex"/>
    <property type="evidence" value="ECO:0007669"/>
    <property type="project" value="InterPro"/>
</dbReference>
<evidence type="ECO:0000256" key="2">
    <source>
        <dbReference type="ARBA" id="ARBA00005233"/>
    </source>
</evidence>
<evidence type="ECO:0000256" key="4">
    <source>
        <dbReference type="ARBA" id="ARBA00022692"/>
    </source>
</evidence>
<evidence type="ECO:0000313" key="10">
    <source>
        <dbReference type="Proteomes" id="UP000528457"/>
    </source>
</evidence>
<evidence type="ECO:0000256" key="1">
    <source>
        <dbReference type="ARBA" id="ARBA00004167"/>
    </source>
</evidence>
<sequence>MNSRGFTLIELMIVVAIIGILAAVALPSYQTYTTRAQVSESLVIVGELKNTVAEYYKHTGKFPLTNKDAGMPEPKYLLGNYVKEIRVENGAFHIRLGNKVNAMLDGKILTVRPIVVTGSPASPFSWVCGHSSIPEGMEAVGKNRTELDPALLPGSCRI</sequence>
<proteinExistence type="inferred from homology"/>
<dbReference type="Pfam" id="PF00114">
    <property type="entry name" value="Pilin"/>
    <property type="match status" value="1"/>
</dbReference>
<dbReference type="FunCoup" id="A0A7X0JUG1">
    <property type="interactions" value="30"/>
</dbReference>
<evidence type="ECO:0000256" key="3">
    <source>
        <dbReference type="ARBA" id="ARBA00022481"/>
    </source>
</evidence>
<dbReference type="RefSeq" id="WP_166847206.1">
    <property type="nucleotide sequence ID" value="NZ_JAAONY010000002.1"/>
</dbReference>
<gene>
    <name evidence="9" type="ORF">HNR48_002203</name>
</gene>
<dbReference type="NCBIfam" id="TIGR02532">
    <property type="entry name" value="IV_pilin_GFxxxE"/>
    <property type="match status" value="1"/>
</dbReference>
<evidence type="ECO:0000313" key="9">
    <source>
        <dbReference type="EMBL" id="MBB6521918.1"/>
    </source>
</evidence>
<dbReference type="PANTHER" id="PTHR30093:SF34">
    <property type="entry name" value="PREPILIN PEPTIDASE-DEPENDENT PROTEIN D"/>
    <property type="match status" value="1"/>
</dbReference>
<evidence type="ECO:0000256" key="5">
    <source>
        <dbReference type="ARBA" id="ARBA00022989"/>
    </source>
</evidence>
<dbReference type="GO" id="GO:0015628">
    <property type="term" value="P:protein secretion by the type II secretion system"/>
    <property type="evidence" value="ECO:0007669"/>
    <property type="project" value="InterPro"/>
</dbReference>
<dbReference type="AlphaFoldDB" id="A0A7X0JUG1"/>
<keyword evidence="6 8" id="KW-0472">Membrane</keyword>
<feature type="transmembrane region" description="Helical" evidence="8">
    <location>
        <begin position="6"/>
        <end position="26"/>
    </location>
</feature>
<evidence type="ECO:0000256" key="8">
    <source>
        <dbReference type="SAM" id="Phobius"/>
    </source>
</evidence>
<evidence type="ECO:0000256" key="7">
    <source>
        <dbReference type="RuleBase" id="RU000389"/>
    </source>
</evidence>
<keyword evidence="7" id="KW-0281">Fimbrium</keyword>
<keyword evidence="5 8" id="KW-1133">Transmembrane helix</keyword>
<dbReference type="GO" id="GO:0007155">
    <property type="term" value="P:cell adhesion"/>
    <property type="evidence" value="ECO:0007669"/>
    <property type="project" value="InterPro"/>
</dbReference>
<dbReference type="PRINTS" id="PR00885">
    <property type="entry name" value="BCTERIALGSPH"/>
</dbReference>
<comment type="caution">
    <text evidence="9">The sequence shown here is derived from an EMBL/GenBank/DDBJ whole genome shotgun (WGS) entry which is preliminary data.</text>
</comment>
<organism evidence="9 10">
    <name type="scientific">Pseudoteredinibacter isoporae</name>
    <dbReference type="NCBI Taxonomy" id="570281"/>
    <lineage>
        <taxon>Bacteria</taxon>
        <taxon>Pseudomonadati</taxon>
        <taxon>Pseudomonadota</taxon>
        <taxon>Gammaproteobacteria</taxon>
        <taxon>Cellvibrionales</taxon>
        <taxon>Cellvibrionaceae</taxon>
        <taxon>Pseudoteredinibacter</taxon>
    </lineage>
</organism>
<dbReference type="SUPFAM" id="SSF54523">
    <property type="entry name" value="Pili subunits"/>
    <property type="match status" value="1"/>
</dbReference>
<keyword evidence="10" id="KW-1185">Reference proteome</keyword>
<dbReference type="InterPro" id="IPR002416">
    <property type="entry name" value="T2SS_protein-GspH"/>
</dbReference>
<dbReference type="InterPro" id="IPR012902">
    <property type="entry name" value="N_methyl_site"/>
</dbReference>
<keyword evidence="4 8" id="KW-0812">Transmembrane</keyword>
<reference evidence="9 10" key="1">
    <citation type="submission" date="2020-08" db="EMBL/GenBank/DDBJ databases">
        <title>Genomic Encyclopedia of Type Strains, Phase IV (KMG-IV): sequencing the most valuable type-strain genomes for metagenomic binning, comparative biology and taxonomic classification.</title>
        <authorList>
            <person name="Goeker M."/>
        </authorList>
    </citation>
    <scope>NUCLEOTIDE SEQUENCE [LARGE SCALE GENOMIC DNA]</scope>
    <source>
        <strain evidence="9 10">DSM 22368</strain>
    </source>
</reference>
<dbReference type="GO" id="GO:0009289">
    <property type="term" value="C:pilus"/>
    <property type="evidence" value="ECO:0007669"/>
    <property type="project" value="InterPro"/>
</dbReference>